<name>A0AAN9JBT4_CLITE</name>
<accession>A0AAN9JBT4</accession>
<protein>
    <submittedName>
        <fullName evidence="1">Uncharacterized protein</fullName>
    </submittedName>
</protein>
<sequence>MHSRNMYLGLQELHMQGVYCGWMNQESVVITNSGEVKLTRLSGQGNTANDIKELRILMMIHTHSHLLDLGQDNQARICAVMTGKVFTLVIDADTGCASISDLSTSLLFISVFDVEMLQLTDQIPRPPHVPPNTCQLLKDLFDLVYCKLDLYFLVFVASFHNERFSYAVVLPAISLPLIGPSRYTQPGGLISAANVMEKGVWEGTAGTLVL</sequence>
<comment type="caution">
    <text evidence="1">The sequence shown here is derived from an EMBL/GenBank/DDBJ whole genome shotgun (WGS) entry which is preliminary data.</text>
</comment>
<organism evidence="1 2">
    <name type="scientific">Clitoria ternatea</name>
    <name type="common">Butterfly pea</name>
    <dbReference type="NCBI Taxonomy" id="43366"/>
    <lineage>
        <taxon>Eukaryota</taxon>
        <taxon>Viridiplantae</taxon>
        <taxon>Streptophyta</taxon>
        <taxon>Embryophyta</taxon>
        <taxon>Tracheophyta</taxon>
        <taxon>Spermatophyta</taxon>
        <taxon>Magnoliopsida</taxon>
        <taxon>eudicotyledons</taxon>
        <taxon>Gunneridae</taxon>
        <taxon>Pentapetalae</taxon>
        <taxon>rosids</taxon>
        <taxon>fabids</taxon>
        <taxon>Fabales</taxon>
        <taxon>Fabaceae</taxon>
        <taxon>Papilionoideae</taxon>
        <taxon>50 kb inversion clade</taxon>
        <taxon>NPAAA clade</taxon>
        <taxon>indigoferoid/millettioid clade</taxon>
        <taxon>Phaseoleae</taxon>
        <taxon>Clitoria</taxon>
    </lineage>
</organism>
<evidence type="ECO:0000313" key="2">
    <source>
        <dbReference type="Proteomes" id="UP001359559"/>
    </source>
</evidence>
<evidence type="ECO:0000313" key="1">
    <source>
        <dbReference type="EMBL" id="KAK7295853.1"/>
    </source>
</evidence>
<gene>
    <name evidence="1" type="ORF">RJT34_18765</name>
</gene>
<reference evidence="1 2" key="1">
    <citation type="submission" date="2024-01" db="EMBL/GenBank/DDBJ databases">
        <title>The genomes of 5 underutilized Papilionoideae crops provide insights into root nodulation and disease resistance.</title>
        <authorList>
            <person name="Yuan L."/>
        </authorList>
    </citation>
    <scope>NUCLEOTIDE SEQUENCE [LARGE SCALE GENOMIC DNA]</scope>
    <source>
        <strain evidence="1">LY-2023</strain>
        <tissue evidence="1">Leaf</tissue>
    </source>
</reference>
<dbReference type="AlphaFoldDB" id="A0AAN9JBT4"/>
<keyword evidence="2" id="KW-1185">Reference proteome</keyword>
<proteinExistence type="predicted"/>
<dbReference type="Proteomes" id="UP001359559">
    <property type="component" value="Unassembled WGS sequence"/>
</dbReference>
<dbReference type="EMBL" id="JAYKXN010000004">
    <property type="protein sequence ID" value="KAK7295853.1"/>
    <property type="molecule type" value="Genomic_DNA"/>
</dbReference>